<dbReference type="SUPFAM" id="SSF63829">
    <property type="entry name" value="Calcium-dependent phosphotriesterase"/>
    <property type="match status" value="1"/>
</dbReference>
<protein>
    <recommendedName>
        <fullName evidence="3">SMP-30/Gluconolactonase/LRE-like region domain-containing protein</fullName>
    </recommendedName>
</protein>
<name>A0A086THF4_HAPC1</name>
<dbReference type="PANTHER" id="PTHR42060">
    <property type="entry name" value="NHL REPEAT-CONTAINING PROTEIN-RELATED"/>
    <property type="match status" value="1"/>
</dbReference>
<accession>A0A086THF4</accession>
<comment type="caution">
    <text evidence="1">The sequence shown here is derived from an EMBL/GenBank/DDBJ whole genome shotgun (WGS) entry which is preliminary data.</text>
</comment>
<keyword evidence="2" id="KW-1185">Reference proteome</keyword>
<evidence type="ECO:0008006" key="3">
    <source>
        <dbReference type="Google" id="ProtNLM"/>
    </source>
</evidence>
<dbReference type="InterPro" id="IPR011042">
    <property type="entry name" value="6-blade_b-propeller_TolB-like"/>
</dbReference>
<evidence type="ECO:0000313" key="1">
    <source>
        <dbReference type="EMBL" id="KFH48786.1"/>
    </source>
</evidence>
<dbReference type="Proteomes" id="UP000029964">
    <property type="component" value="Unassembled WGS sequence"/>
</dbReference>
<gene>
    <name evidence="1" type="ORF">ACRE_003660</name>
</gene>
<evidence type="ECO:0000313" key="2">
    <source>
        <dbReference type="Proteomes" id="UP000029964"/>
    </source>
</evidence>
<proteinExistence type="predicted"/>
<dbReference type="EMBL" id="JPKY01000002">
    <property type="protein sequence ID" value="KFH48786.1"/>
    <property type="molecule type" value="Genomic_DNA"/>
</dbReference>
<sequence length="359" mass="39239">MAGKSGGDTRQSPDPRLHKIVLIDQVTSDSWCEGVALRPNGNVLLGKIEEPELLVLDLATAPPPANEFDSIKPRLFHKFQEASGTFGLCALRGTEREEYAVSTAVSDPANGQFSKWTVWRVTMPPEDSDDGPEISEIATLPDARFLAGMVALSERTLATADANRGCVWRIDIPTGQVSVIIEDDAMGAAESGEIGYFGVNRVRFTEKFGWASNTGSGFVYRFPIQWDDDGLDLKAVGPPEEIASGLDNSDGLTLLPDGSAAYICSYTSGHLWRLDMEGEGGAGKAEVVELRRDLVSPTVMELIYRDKREKPTLYVVCCGTVAADSFDGDRRYWLELAKLDKAKLQITVTVTTEVTYEYI</sequence>
<dbReference type="OrthoDB" id="9977941at2759"/>
<dbReference type="PANTHER" id="PTHR42060:SF1">
    <property type="entry name" value="NHL REPEAT-CONTAINING PROTEIN"/>
    <property type="match status" value="1"/>
</dbReference>
<dbReference type="AlphaFoldDB" id="A0A086THF4"/>
<organism evidence="1 2">
    <name type="scientific">Hapsidospora chrysogenum (strain ATCC 11550 / CBS 779.69 / DSM 880 / IAM 14645 / JCM 23072 / IMI 49137)</name>
    <name type="common">Acremonium chrysogenum</name>
    <dbReference type="NCBI Taxonomy" id="857340"/>
    <lineage>
        <taxon>Eukaryota</taxon>
        <taxon>Fungi</taxon>
        <taxon>Dikarya</taxon>
        <taxon>Ascomycota</taxon>
        <taxon>Pezizomycotina</taxon>
        <taxon>Sordariomycetes</taxon>
        <taxon>Hypocreomycetidae</taxon>
        <taxon>Hypocreales</taxon>
        <taxon>Bionectriaceae</taxon>
        <taxon>Hapsidospora</taxon>
    </lineage>
</organism>
<dbReference type="InterPro" id="IPR052998">
    <property type="entry name" value="Hetero-Diels-Alderase-like"/>
</dbReference>
<dbReference type="Gene3D" id="2.120.10.30">
    <property type="entry name" value="TolB, C-terminal domain"/>
    <property type="match status" value="1"/>
</dbReference>
<reference evidence="2" key="1">
    <citation type="journal article" date="2014" name="Genome Announc.">
        <title>Genome sequence and annotation of Acremonium chrysogenum, producer of the beta-lactam antibiotic cephalosporin C.</title>
        <authorList>
            <person name="Terfehr D."/>
            <person name="Dahlmann T.A."/>
            <person name="Specht T."/>
            <person name="Zadra I."/>
            <person name="Kuernsteiner H."/>
            <person name="Kueck U."/>
        </authorList>
    </citation>
    <scope>NUCLEOTIDE SEQUENCE [LARGE SCALE GENOMIC DNA]</scope>
    <source>
        <strain evidence="2">ATCC 11550 / CBS 779.69 / DSM 880 / IAM 14645 / JCM 23072 / IMI 49137</strain>
    </source>
</reference>
<dbReference type="HOGENOM" id="CLU_052989_1_0_1"/>